<keyword evidence="2" id="KW-0808">Transferase</keyword>
<dbReference type="SUPFAM" id="SSF53335">
    <property type="entry name" value="S-adenosyl-L-methionine-dependent methyltransferases"/>
    <property type="match status" value="1"/>
</dbReference>
<dbReference type="InterPro" id="IPR029063">
    <property type="entry name" value="SAM-dependent_MTases_sf"/>
</dbReference>
<accession>A0A1G9Y9U2</accession>
<dbReference type="EMBL" id="FNIA01000013">
    <property type="protein sequence ID" value="SDN05315.1"/>
    <property type="molecule type" value="Genomic_DNA"/>
</dbReference>
<sequence length="199" mass="21545">MDEVARTRSVYESNSDAFVEKYRRESIAERFGEPFFDALQGTRILDVGCGPGSDAETFADRGYDVTGLDVTPSFIESGRENVSDARFALGDMRTLPFGPNSFDGVWACASLLHVPRGDVPATLSEFARVLDGDGTLYCSLKRGDESGFDGLGRFFERHTAAAVCELLVDTGFEPVHVETADAAEVASQDGWVQAVARVA</sequence>
<dbReference type="Gene3D" id="3.40.50.150">
    <property type="entry name" value="Vaccinia Virus protein VP39"/>
    <property type="match status" value="1"/>
</dbReference>
<evidence type="ECO:0000313" key="2">
    <source>
        <dbReference type="EMBL" id="SDN05315.1"/>
    </source>
</evidence>
<evidence type="ECO:0000313" key="3">
    <source>
        <dbReference type="Proteomes" id="UP000199370"/>
    </source>
</evidence>
<dbReference type="PANTHER" id="PTHR44068:SF11">
    <property type="entry name" value="GERANYL DIPHOSPHATE 2-C-METHYLTRANSFERASE"/>
    <property type="match status" value="1"/>
</dbReference>
<dbReference type="AlphaFoldDB" id="A0A1G9Y9U2"/>
<dbReference type="InterPro" id="IPR041698">
    <property type="entry name" value="Methyltransf_25"/>
</dbReference>
<dbReference type="GO" id="GO:0008168">
    <property type="term" value="F:methyltransferase activity"/>
    <property type="evidence" value="ECO:0007669"/>
    <property type="project" value="UniProtKB-KW"/>
</dbReference>
<dbReference type="Proteomes" id="UP000199370">
    <property type="component" value="Unassembled WGS sequence"/>
</dbReference>
<dbReference type="GO" id="GO:0032259">
    <property type="term" value="P:methylation"/>
    <property type="evidence" value="ECO:0007669"/>
    <property type="project" value="UniProtKB-KW"/>
</dbReference>
<dbReference type="OrthoDB" id="8915at2157"/>
<organism evidence="2 3">
    <name type="scientific">Haloarchaeobius iranensis</name>
    <dbReference type="NCBI Taxonomy" id="996166"/>
    <lineage>
        <taxon>Archaea</taxon>
        <taxon>Methanobacteriati</taxon>
        <taxon>Methanobacteriota</taxon>
        <taxon>Stenosarchaea group</taxon>
        <taxon>Halobacteria</taxon>
        <taxon>Halobacteriales</taxon>
        <taxon>Halorubellaceae</taxon>
        <taxon>Haloarchaeobius</taxon>
    </lineage>
</organism>
<dbReference type="PANTHER" id="PTHR44068">
    <property type="entry name" value="ZGC:194242"/>
    <property type="match status" value="1"/>
</dbReference>
<name>A0A1G9Y9U2_9EURY</name>
<proteinExistence type="predicted"/>
<dbReference type="CDD" id="cd02440">
    <property type="entry name" value="AdoMet_MTases"/>
    <property type="match status" value="1"/>
</dbReference>
<dbReference type="STRING" id="996166.SAMN05192554_11356"/>
<keyword evidence="3" id="KW-1185">Reference proteome</keyword>
<protein>
    <submittedName>
        <fullName evidence="2">Methyltransferase domain-containing protein</fullName>
    </submittedName>
</protein>
<evidence type="ECO:0000259" key="1">
    <source>
        <dbReference type="Pfam" id="PF13649"/>
    </source>
</evidence>
<reference evidence="2 3" key="1">
    <citation type="submission" date="2016-10" db="EMBL/GenBank/DDBJ databases">
        <authorList>
            <person name="de Groot N.N."/>
        </authorList>
    </citation>
    <scope>NUCLEOTIDE SEQUENCE [LARGE SCALE GENOMIC DNA]</scope>
    <source>
        <strain evidence="3">EB21,IBRC-M 10013,KCTC 4048</strain>
    </source>
</reference>
<gene>
    <name evidence="2" type="ORF">SAMN05192554_11356</name>
</gene>
<dbReference type="Pfam" id="PF13649">
    <property type="entry name" value="Methyltransf_25"/>
    <property type="match status" value="1"/>
</dbReference>
<keyword evidence="2" id="KW-0489">Methyltransferase</keyword>
<dbReference type="InterPro" id="IPR050447">
    <property type="entry name" value="Erg6_SMT_methyltransf"/>
</dbReference>
<feature type="domain" description="Methyltransferase" evidence="1">
    <location>
        <begin position="44"/>
        <end position="134"/>
    </location>
</feature>
<dbReference type="RefSeq" id="WP_089734365.1">
    <property type="nucleotide sequence ID" value="NZ_FNIA01000013.1"/>
</dbReference>